<keyword evidence="2 4" id="KW-0732">Signal</keyword>
<feature type="signal peptide" evidence="4">
    <location>
        <begin position="1"/>
        <end position="27"/>
    </location>
</feature>
<dbReference type="Pfam" id="PF03968">
    <property type="entry name" value="LptD_N"/>
    <property type="match status" value="1"/>
</dbReference>
<evidence type="ECO:0000313" key="8">
    <source>
        <dbReference type="Proteomes" id="UP000242432"/>
    </source>
</evidence>
<dbReference type="GO" id="GO:0009279">
    <property type="term" value="C:cell outer membrane"/>
    <property type="evidence" value="ECO:0007669"/>
    <property type="project" value="TreeGrafter"/>
</dbReference>
<dbReference type="EMBL" id="FUXX01000007">
    <property type="protein sequence ID" value="SKA59349.1"/>
    <property type="molecule type" value="Genomic_DNA"/>
</dbReference>
<dbReference type="STRING" id="83771.SAMN02910357_02501"/>
<evidence type="ECO:0000259" key="6">
    <source>
        <dbReference type="Pfam" id="PF03968"/>
    </source>
</evidence>
<dbReference type="GO" id="GO:0017089">
    <property type="term" value="F:glycolipid transfer activity"/>
    <property type="evidence" value="ECO:0007669"/>
    <property type="project" value="TreeGrafter"/>
</dbReference>
<feature type="domain" description="Organic solvent tolerance-like N-terminal" evidence="6">
    <location>
        <begin position="37"/>
        <end position="147"/>
    </location>
</feature>
<evidence type="ECO:0000256" key="1">
    <source>
        <dbReference type="ARBA" id="ARBA00022448"/>
    </source>
</evidence>
<evidence type="ECO:0000256" key="3">
    <source>
        <dbReference type="ARBA" id="ARBA00022764"/>
    </source>
</evidence>
<comment type="subcellular location">
    <subcellularLocation>
        <location evidence="4">Periplasm</location>
    </subcellularLocation>
</comment>
<name>A0A1T4V324_9GAMM</name>
<dbReference type="RefSeq" id="WP_078928218.1">
    <property type="nucleotide sequence ID" value="NZ_FUXX01000007.1"/>
</dbReference>
<proteinExistence type="inferred from homology"/>
<keyword evidence="3 4" id="KW-0574">Periplasm</keyword>
<dbReference type="Gene3D" id="2.60.450.10">
    <property type="entry name" value="Lipopolysaccharide (LPS) transport protein A like domain"/>
    <property type="match status" value="1"/>
</dbReference>
<dbReference type="NCBIfam" id="TIGR03002">
    <property type="entry name" value="outer_YhbN_LptA"/>
    <property type="match status" value="1"/>
</dbReference>
<evidence type="ECO:0000313" key="7">
    <source>
        <dbReference type="EMBL" id="SKA59349.1"/>
    </source>
</evidence>
<comment type="function">
    <text evidence="4">Involved in the assembly of lipopolysaccharide (LPS). Required for the translocation of LPS from the inner membrane to the outer membrane. May form a bridge between the inner membrane and the outer membrane, via interactions with LptC and LptD, thereby facilitating LPS transfer across the periplasm.</text>
</comment>
<evidence type="ECO:0000256" key="2">
    <source>
        <dbReference type="ARBA" id="ARBA00022729"/>
    </source>
</evidence>
<feature type="region of interest" description="Disordered" evidence="5">
    <location>
        <begin position="151"/>
        <end position="172"/>
    </location>
</feature>
<dbReference type="PANTHER" id="PTHR36504">
    <property type="entry name" value="LIPOPOLYSACCHARIDE EXPORT SYSTEM PROTEIN LPTA"/>
    <property type="match status" value="1"/>
</dbReference>
<feature type="compositionally biased region" description="Polar residues" evidence="5">
    <location>
        <begin position="151"/>
        <end position="166"/>
    </location>
</feature>
<evidence type="ECO:0000256" key="4">
    <source>
        <dbReference type="HAMAP-Rule" id="MF_01914"/>
    </source>
</evidence>
<dbReference type="InterPro" id="IPR014340">
    <property type="entry name" value="LptA"/>
</dbReference>
<keyword evidence="8" id="KW-1185">Reference proteome</keyword>
<comment type="similarity">
    <text evidence="4">Belongs to the LptA family.</text>
</comment>
<dbReference type="GO" id="GO:0030288">
    <property type="term" value="C:outer membrane-bounded periplasmic space"/>
    <property type="evidence" value="ECO:0007669"/>
    <property type="project" value="TreeGrafter"/>
</dbReference>
<dbReference type="GO" id="GO:0001530">
    <property type="term" value="F:lipopolysaccharide binding"/>
    <property type="evidence" value="ECO:0007669"/>
    <property type="project" value="InterPro"/>
</dbReference>
<reference evidence="8" key="1">
    <citation type="submission" date="2017-02" db="EMBL/GenBank/DDBJ databases">
        <authorList>
            <person name="Varghese N."/>
            <person name="Submissions S."/>
        </authorList>
    </citation>
    <scope>NUCLEOTIDE SEQUENCE [LARGE SCALE GENOMIC DNA]</scope>
    <source>
        <strain evidence="8">DSM 3072</strain>
    </source>
</reference>
<gene>
    <name evidence="4" type="primary">lptA</name>
    <name evidence="7" type="ORF">SAMN02745213_00664</name>
</gene>
<protein>
    <recommendedName>
        <fullName evidence="4">Lipopolysaccharide export system protein LptA</fullName>
    </recommendedName>
</protein>
<keyword evidence="1 4" id="KW-0813">Transport</keyword>
<dbReference type="InterPro" id="IPR052037">
    <property type="entry name" value="LPS_export_LptA"/>
</dbReference>
<dbReference type="HAMAP" id="MF_01914">
    <property type="entry name" value="LPS_assembly_LptA"/>
    <property type="match status" value="1"/>
</dbReference>
<comment type="subunit">
    <text evidence="4">Component of the lipopolysaccharide transport and assembly complex.</text>
</comment>
<sequence precursor="true">MLHIIQRARKINFLVLMMALASQSAFALKDDVEQPLNIVSKEQIADFESNKAIFIKDVVATQGSMELHADKAELSRNSSGELQEVKAYGRPATFKQKQDDGKIIHSQSSIIQYLPEKNLLVLIGRATIWQDNSHVDGERIEYNTVTKQLKASNENSQGGRVQSTFLPQELKK</sequence>
<dbReference type="GO" id="GO:0015920">
    <property type="term" value="P:lipopolysaccharide transport"/>
    <property type="evidence" value="ECO:0007669"/>
    <property type="project" value="UniProtKB-UniRule"/>
</dbReference>
<dbReference type="AlphaFoldDB" id="A0A1T4V324"/>
<evidence type="ECO:0000256" key="5">
    <source>
        <dbReference type="SAM" id="MobiDB-lite"/>
    </source>
</evidence>
<dbReference type="InterPro" id="IPR005653">
    <property type="entry name" value="OstA-like_N"/>
</dbReference>
<dbReference type="GO" id="GO:0043165">
    <property type="term" value="P:Gram-negative-bacterium-type cell outer membrane assembly"/>
    <property type="evidence" value="ECO:0007669"/>
    <property type="project" value="UniProtKB-UniRule"/>
</dbReference>
<organism evidence="7 8">
    <name type="scientific">Succinivibrio dextrinosolvens DSM 3072</name>
    <dbReference type="NCBI Taxonomy" id="1123324"/>
    <lineage>
        <taxon>Bacteria</taxon>
        <taxon>Pseudomonadati</taxon>
        <taxon>Pseudomonadota</taxon>
        <taxon>Gammaproteobacteria</taxon>
        <taxon>Aeromonadales</taxon>
        <taxon>Succinivibrionaceae</taxon>
        <taxon>Succinivibrio</taxon>
    </lineage>
</organism>
<feature type="chain" id="PRO_5013414893" description="Lipopolysaccharide export system protein LptA" evidence="4">
    <location>
        <begin position="28"/>
        <end position="172"/>
    </location>
</feature>
<accession>A0A1T4V324</accession>
<dbReference type="Proteomes" id="UP000242432">
    <property type="component" value="Unassembled WGS sequence"/>
</dbReference>
<dbReference type="PANTHER" id="PTHR36504:SF1">
    <property type="entry name" value="LIPOPOLYSACCHARIDE EXPORT SYSTEM PROTEIN LPTA"/>
    <property type="match status" value="1"/>
</dbReference>